<evidence type="ECO:0000313" key="9">
    <source>
        <dbReference type="Proteomes" id="UP000543804"/>
    </source>
</evidence>
<protein>
    <recommendedName>
        <fullName evidence="7">ATP synthase subunit delta</fullName>
    </recommendedName>
    <alternativeName>
        <fullName evidence="7">ATP synthase F(1) sector subunit delta</fullName>
    </alternativeName>
    <alternativeName>
        <fullName evidence="7">F-type ATPase subunit delta</fullName>
        <shortName evidence="7">F-ATPase subunit delta</shortName>
    </alternativeName>
</protein>
<dbReference type="NCBIfam" id="TIGR01145">
    <property type="entry name" value="ATP_synt_delta"/>
    <property type="match status" value="1"/>
</dbReference>
<comment type="caution">
    <text evidence="8">The sequence shown here is derived from an EMBL/GenBank/DDBJ whole genome shotgun (WGS) entry which is preliminary data.</text>
</comment>
<proteinExistence type="inferred from homology"/>
<comment type="subcellular location">
    <subcellularLocation>
        <location evidence="7">Cell membrane</location>
        <topology evidence="7">Peripheral membrane protein</topology>
    </subcellularLocation>
    <subcellularLocation>
        <location evidence="1">Membrane</location>
    </subcellularLocation>
</comment>
<dbReference type="InterPro" id="IPR026015">
    <property type="entry name" value="ATP_synth_OSCP/delta_N_sf"/>
</dbReference>
<dbReference type="Proteomes" id="UP000543804">
    <property type="component" value="Unassembled WGS sequence"/>
</dbReference>
<comment type="function">
    <text evidence="7">F(1)F(0) ATP synthase produces ATP from ADP in the presence of a proton or sodium gradient. F-type ATPases consist of two structural domains, F(1) containing the extramembraneous catalytic core and F(0) containing the membrane proton channel, linked together by a central stalk and a peripheral stalk. During catalysis, ATP synthesis in the catalytic domain of F(1) is coupled via a rotary mechanism of the central stalk subunits to proton translocation.</text>
</comment>
<keyword evidence="9" id="KW-1185">Reference proteome</keyword>
<evidence type="ECO:0000256" key="7">
    <source>
        <dbReference type="HAMAP-Rule" id="MF_01416"/>
    </source>
</evidence>
<accession>A0A848B5U9</accession>
<dbReference type="HAMAP" id="MF_01416">
    <property type="entry name" value="ATP_synth_delta_bact"/>
    <property type="match status" value="1"/>
</dbReference>
<keyword evidence="7" id="KW-0139">CF(1)</keyword>
<dbReference type="AlphaFoldDB" id="A0A848B5U9"/>
<evidence type="ECO:0000256" key="5">
    <source>
        <dbReference type="ARBA" id="ARBA00023136"/>
    </source>
</evidence>
<keyword evidence="7" id="KW-1003">Cell membrane</keyword>
<dbReference type="NCBIfam" id="NF004402">
    <property type="entry name" value="PRK05758.2-2"/>
    <property type="match status" value="1"/>
</dbReference>
<dbReference type="Pfam" id="PF00213">
    <property type="entry name" value="OSCP"/>
    <property type="match status" value="1"/>
</dbReference>
<keyword evidence="2 7" id="KW-0813">Transport</keyword>
<evidence type="ECO:0000256" key="2">
    <source>
        <dbReference type="ARBA" id="ARBA00022448"/>
    </source>
</evidence>
<evidence type="ECO:0000313" key="8">
    <source>
        <dbReference type="EMBL" id="NMD98558.1"/>
    </source>
</evidence>
<organism evidence="8 9">
    <name type="scientific">Selenomonas bovis</name>
    <dbReference type="NCBI Taxonomy" id="416586"/>
    <lineage>
        <taxon>Bacteria</taxon>
        <taxon>Bacillati</taxon>
        <taxon>Bacillota</taxon>
        <taxon>Negativicutes</taxon>
        <taxon>Selenomonadales</taxon>
        <taxon>Selenomonadaceae</taxon>
        <taxon>Selenomonas</taxon>
    </lineage>
</organism>
<comment type="similarity">
    <text evidence="7">Belongs to the ATPase delta chain family.</text>
</comment>
<evidence type="ECO:0000256" key="4">
    <source>
        <dbReference type="ARBA" id="ARBA00023065"/>
    </source>
</evidence>
<dbReference type="EMBL" id="JABAFA010000007">
    <property type="protein sequence ID" value="NMD98558.1"/>
    <property type="molecule type" value="Genomic_DNA"/>
</dbReference>
<keyword evidence="4 7" id="KW-0406">Ion transport</keyword>
<dbReference type="RefSeq" id="WP_164175536.1">
    <property type="nucleotide sequence ID" value="NZ_JABAFA010000007.1"/>
</dbReference>
<keyword evidence="3 7" id="KW-0375">Hydrogen ion transport</keyword>
<evidence type="ECO:0000256" key="6">
    <source>
        <dbReference type="ARBA" id="ARBA00023310"/>
    </source>
</evidence>
<dbReference type="Gene3D" id="1.10.520.20">
    <property type="entry name" value="N-terminal domain of the delta subunit of the F1F0-ATP synthase"/>
    <property type="match status" value="1"/>
</dbReference>
<comment type="function">
    <text evidence="7">This protein is part of the stalk that links CF(0) to CF(1). It either transmits conformational changes from CF(0) to CF(1) or is implicated in proton conduction.</text>
</comment>
<evidence type="ECO:0000256" key="1">
    <source>
        <dbReference type="ARBA" id="ARBA00004370"/>
    </source>
</evidence>
<dbReference type="PANTHER" id="PTHR11910">
    <property type="entry name" value="ATP SYNTHASE DELTA CHAIN"/>
    <property type="match status" value="1"/>
</dbReference>
<keyword evidence="6 7" id="KW-0066">ATP synthesis</keyword>
<dbReference type="InterPro" id="IPR000711">
    <property type="entry name" value="ATPase_OSCP/dsu"/>
</dbReference>
<dbReference type="GO" id="GO:0045259">
    <property type="term" value="C:proton-transporting ATP synthase complex"/>
    <property type="evidence" value="ECO:0007669"/>
    <property type="project" value="UniProtKB-KW"/>
</dbReference>
<reference evidence="8 9" key="1">
    <citation type="submission" date="2020-04" db="EMBL/GenBank/DDBJ databases">
        <authorList>
            <person name="Hitch T.C.A."/>
            <person name="Wylensek D."/>
            <person name="Clavel T."/>
        </authorList>
    </citation>
    <scope>NUCLEOTIDE SEQUENCE [LARGE SCALE GENOMIC DNA]</scope>
    <source>
        <strain evidence="8 9">PG-130-P53-12</strain>
    </source>
</reference>
<dbReference type="SUPFAM" id="SSF47928">
    <property type="entry name" value="N-terminal domain of the delta subunit of the F1F0-ATP synthase"/>
    <property type="match status" value="1"/>
</dbReference>
<sequence length="180" mass="20124">MLNLQLARKYSSAIFELAQEEQQLVPYGEQLRRVLDDLSTVPGIWGYFANPLIQRSDKKALLKQLFEGELSANVYHFLLLLADKRRMALYPAIVEDFEKLSNEARGIVIADVTTAHGMSEAQREKLGNKLEAVTGKTVKLRLHEDPKIIGGVIVRIGDKRIDGSVTGKLSALADELMAYK</sequence>
<dbReference type="GO" id="GO:0005886">
    <property type="term" value="C:plasma membrane"/>
    <property type="evidence" value="ECO:0007669"/>
    <property type="project" value="UniProtKB-SubCell"/>
</dbReference>
<keyword evidence="5 7" id="KW-0472">Membrane</keyword>
<evidence type="ECO:0000256" key="3">
    <source>
        <dbReference type="ARBA" id="ARBA00022781"/>
    </source>
</evidence>
<name>A0A848B5U9_9FIRM</name>
<dbReference type="GO" id="GO:0046933">
    <property type="term" value="F:proton-transporting ATP synthase activity, rotational mechanism"/>
    <property type="evidence" value="ECO:0007669"/>
    <property type="project" value="UniProtKB-UniRule"/>
</dbReference>
<gene>
    <name evidence="7 8" type="primary">atpH</name>
    <name evidence="8" type="ORF">HF878_03540</name>
</gene>
<dbReference type="PRINTS" id="PR00125">
    <property type="entry name" value="ATPASEDELTA"/>
</dbReference>